<protein>
    <submittedName>
        <fullName evidence="2">Uncharacterized protein</fullName>
    </submittedName>
</protein>
<evidence type="ECO:0000256" key="1">
    <source>
        <dbReference type="SAM" id="MobiDB-lite"/>
    </source>
</evidence>
<dbReference type="EMBL" id="ML770171">
    <property type="protein sequence ID" value="KAE9384320.1"/>
    <property type="molecule type" value="Genomic_DNA"/>
</dbReference>
<feature type="region of interest" description="Disordered" evidence="1">
    <location>
        <begin position="623"/>
        <end position="817"/>
    </location>
</feature>
<proteinExistence type="predicted"/>
<keyword evidence="3" id="KW-1185">Reference proteome</keyword>
<dbReference type="CDD" id="cd00084">
    <property type="entry name" value="HMG-box_SF"/>
    <property type="match status" value="1"/>
</dbReference>
<evidence type="ECO:0000313" key="3">
    <source>
        <dbReference type="Proteomes" id="UP000799118"/>
    </source>
</evidence>
<feature type="region of interest" description="Disordered" evidence="1">
    <location>
        <begin position="140"/>
        <end position="164"/>
    </location>
</feature>
<evidence type="ECO:0000313" key="2">
    <source>
        <dbReference type="EMBL" id="KAE9384320.1"/>
    </source>
</evidence>
<dbReference type="AlphaFoldDB" id="A0A6A4GFS3"/>
<feature type="region of interest" description="Disordered" evidence="1">
    <location>
        <begin position="1"/>
        <end position="51"/>
    </location>
</feature>
<feature type="region of interest" description="Disordered" evidence="1">
    <location>
        <begin position="502"/>
        <end position="523"/>
    </location>
</feature>
<accession>A0A6A4GFS3</accession>
<name>A0A6A4GFS3_9AGAR</name>
<dbReference type="OrthoDB" id="3063186at2759"/>
<feature type="compositionally biased region" description="Low complexity" evidence="1">
    <location>
        <begin position="687"/>
        <end position="700"/>
    </location>
</feature>
<sequence length="817" mass="87617">MSNNTGNRHGGRRTNHNAPREVPPPYEQAVGAPPAPAPPAPTPAPTHRRRDEGALTTEMKKLLKVHYIPEFENLVWKHDENFQKSSEEVKDWKKANSSEILNRVLNKEPPFDNVTSGLHEDDEHKRTDLQTIRRFFENHRNGPMRKMHSPSDNPSNTTTAKSISLSSAKKMTDTLIKFSTPMSPRNYFKSQNETKIRELAQGMDGNFQTAWAKLWDELTVDEKKHWEEAAAEYTDIGQNQEELFGLLGLFLQALLKSGRIGNAEFLLLGATRHPDGELVAHHVEVGTSGKSFAKTWIPQLGTDATQAQFKERFLDPLTNWAETALPDDVFSRLIERDEHDYPLFPKIDILRVPGDQMQRWLEVFFNHLYHKQYHEPLPWDQLTRSPEDFYDKNKYDFPEDLRQPTTMENIVDLVKFMKKLPEPFRFKRFVHAPTAAPVPTVSTSTTSEAAPVPSAAAPTATVSTLTASVDAPTPTPTVSTSTASEDAPVVSAVVPTATVSTSTASVDAPAATPAGLTSTASEDAPVASAVAPTAMVLTSTASVDAPAPTLTFSMSTASEDASVASAVAPTATVSTSTASVDAPAPTPTVSTLADNPAASVVAPINALTAAASVDALAATPIAPTSTGESNTAPPSAAAPAPAPTHTSSTTPENVPTTPTPSTLTPPTSSIPTPSTTSACPPPALENAPATPTAIPTPSTSETNKPGRGEAEAEAEVGAEARLAERGPPEKAHVMRERPSRKHKAENSETSAAGGITRRSARNAVAGPSTETGDAPVSTERLSRKRKADNGEMPVQAPPGKKPKPGWVWVLEPVQPTD</sequence>
<feature type="compositionally biased region" description="Low complexity" evidence="1">
    <location>
        <begin position="631"/>
        <end position="678"/>
    </location>
</feature>
<feature type="compositionally biased region" description="Pro residues" evidence="1">
    <location>
        <begin position="33"/>
        <end position="44"/>
    </location>
</feature>
<dbReference type="Proteomes" id="UP000799118">
    <property type="component" value="Unassembled WGS sequence"/>
</dbReference>
<gene>
    <name evidence="2" type="ORF">BT96DRAFT_1008203</name>
</gene>
<feature type="compositionally biased region" description="Polar residues" evidence="1">
    <location>
        <begin position="150"/>
        <end position="164"/>
    </location>
</feature>
<organism evidence="2 3">
    <name type="scientific">Gymnopus androsaceus JB14</name>
    <dbReference type="NCBI Taxonomy" id="1447944"/>
    <lineage>
        <taxon>Eukaryota</taxon>
        <taxon>Fungi</taxon>
        <taxon>Dikarya</taxon>
        <taxon>Basidiomycota</taxon>
        <taxon>Agaricomycotina</taxon>
        <taxon>Agaricomycetes</taxon>
        <taxon>Agaricomycetidae</taxon>
        <taxon>Agaricales</taxon>
        <taxon>Marasmiineae</taxon>
        <taxon>Omphalotaceae</taxon>
        <taxon>Gymnopus</taxon>
    </lineage>
</organism>
<reference evidence="2" key="1">
    <citation type="journal article" date="2019" name="Environ. Microbiol.">
        <title>Fungal ecological strategies reflected in gene transcription - a case study of two litter decomposers.</title>
        <authorList>
            <person name="Barbi F."/>
            <person name="Kohler A."/>
            <person name="Barry K."/>
            <person name="Baskaran P."/>
            <person name="Daum C."/>
            <person name="Fauchery L."/>
            <person name="Ihrmark K."/>
            <person name="Kuo A."/>
            <person name="LaButti K."/>
            <person name="Lipzen A."/>
            <person name="Morin E."/>
            <person name="Grigoriev I.V."/>
            <person name="Henrissat B."/>
            <person name="Lindahl B."/>
            <person name="Martin F."/>
        </authorList>
    </citation>
    <scope>NUCLEOTIDE SEQUENCE</scope>
    <source>
        <strain evidence="2">JB14</strain>
    </source>
</reference>
<feature type="compositionally biased region" description="Low complexity" evidence="1">
    <location>
        <begin position="502"/>
        <end position="514"/>
    </location>
</feature>
<feature type="compositionally biased region" description="Basic and acidic residues" evidence="1">
    <location>
        <begin position="721"/>
        <end position="737"/>
    </location>
</feature>